<dbReference type="AlphaFoldDB" id="A0AA37WM76"/>
<evidence type="ECO:0000313" key="1">
    <source>
        <dbReference type="EMBL" id="GLS26030.1"/>
    </source>
</evidence>
<name>A0AA37WM76_9GAMM</name>
<sequence length="188" mass="20936">MKESFSVDWKNWIKTNVEAGQDRNGIFKILLDEGYLYDAIVKEMQFEPTIPVGQLVNPFVAAEQMRQAQRAASNQLAQGQIVKSGLRNAGAVIPHGRVSIPNGEKLNTSLAELTTLDEFLSQDECEKLVELIKTQLRPSELSSEEADKTYRTSRTCDMGTLGSEFIASIDRRICQLVGIDPSYSEGHL</sequence>
<evidence type="ECO:0000313" key="2">
    <source>
        <dbReference type="Proteomes" id="UP001156870"/>
    </source>
</evidence>
<comment type="caution">
    <text evidence="1">The sequence shown here is derived from an EMBL/GenBank/DDBJ whole genome shotgun (WGS) entry which is preliminary data.</text>
</comment>
<reference evidence="1 2" key="1">
    <citation type="journal article" date="2014" name="Int. J. Syst. Evol. Microbiol.">
        <title>Complete genome sequence of Corynebacterium casei LMG S-19264T (=DSM 44701T), isolated from a smear-ripened cheese.</title>
        <authorList>
            <consortium name="US DOE Joint Genome Institute (JGI-PGF)"/>
            <person name="Walter F."/>
            <person name="Albersmeier A."/>
            <person name="Kalinowski J."/>
            <person name="Ruckert C."/>
        </authorList>
    </citation>
    <scope>NUCLEOTIDE SEQUENCE [LARGE SCALE GENOMIC DNA]</scope>
    <source>
        <strain evidence="1 2">NBRC 110095</strain>
    </source>
</reference>
<dbReference type="Gene3D" id="2.60.120.620">
    <property type="entry name" value="q2cbj1_9rhob like domain"/>
    <property type="match status" value="1"/>
</dbReference>
<proteinExistence type="predicted"/>
<dbReference type="RefSeq" id="WP_232595723.1">
    <property type="nucleotide sequence ID" value="NZ_BSPD01000038.1"/>
</dbReference>
<dbReference type="EMBL" id="BSPD01000038">
    <property type="protein sequence ID" value="GLS26030.1"/>
    <property type="molecule type" value="Genomic_DNA"/>
</dbReference>
<accession>A0AA37WM76</accession>
<gene>
    <name evidence="1" type="ORF">GCM10007877_17450</name>
</gene>
<dbReference type="Proteomes" id="UP001156870">
    <property type="component" value="Unassembled WGS sequence"/>
</dbReference>
<keyword evidence="2" id="KW-1185">Reference proteome</keyword>
<protein>
    <submittedName>
        <fullName evidence="1">Uncharacterized protein</fullName>
    </submittedName>
</protein>
<organism evidence="1 2">
    <name type="scientific">Marinibactrum halimedae</name>
    <dbReference type="NCBI Taxonomy" id="1444977"/>
    <lineage>
        <taxon>Bacteria</taxon>
        <taxon>Pseudomonadati</taxon>
        <taxon>Pseudomonadota</taxon>
        <taxon>Gammaproteobacteria</taxon>
        <taxon>Cellvibrionales</taxon>
        <taxon>Cellvibrionaceae</taxon>
        <taxon>Marinibactrum</taxon>
    </lineage>
</organism>